<comment type="caution">
    <text evidence="1">The sequence shown here is derived from an EMBL/GenBank/DDBJ whole genome shotgun (WGS) entry which is preliminary data.</text>
</comment>
<dbReference type="PANTHER" id="PTHR46513">
    <property type="entry name" value="VITELLOGENIN RECEPTOR-LIKE PROTEIN-RELATED-RELATED"/>
    <property type="match status" value="1"/>
</dbReference>
<dbReference type="EMBL" id="JAODUO010000003">
    <property type="protein sequence ID" value="KAK2194051.1"/>
    <property type="molecule type" value="Genomic_DNA"/>
</dbReference>
<accession>A0AAD9ULR3</accession>
<dbReference type="InterPro" id="IPR000033">
    <property type="entry name" value="LDLR_classB_rpt"/>
</dbReference>
<dbReference type="Proteomes" id="UP001209878">
    <property type="component" value="Unassembled WGS sequence"/>
</dbReference>
<name>A0AAD9ULR3_RIDPI</name>
<gene>
    <name evidence="1" type="ORF">NP493_3g09002</name>
</gene>
<dbReference type="InterPro" id="IPR011042">
    <property type="entry name" value="6-blade_b-propeller_TolB-like"/>
</dbReference>
<organism evidence="1 2">
    <name type="scientific">Ridgeia piscesae</name>
    <name type="common">Tubeworm</name>
    <dbReference type="NCBI Taxonomy" id="27915"/>
    <lineage>
        <taxon>Eukaryota</taxon>
        <taxon>Metazoa</taxon>
        <taxon>Spiralia</taxon>
        <taxon>Lophotrochozoa</taxon>
        <taxon>Annelida</taxon>
        <taxon>Polychaeta</taxon>
        <taxon>Sedentaria</taxon>
        <taxon>Canalipalpata</taxon>
        <taxon>Sabellida</taxon>
        <taxon>Siboglinidae</taxon>
        <taxon>Ridgeia</taxon>
    </lineage>
</organism>
<dbReference type="SMART" id="SM00135">
    <property type="entry name" value="LY"/>
    <property type="match status" value="1"/>
</dbReference>
<protein>
    <submittedName>
        <fullName evidence="1">Uncharacterized protein</fullName>
    </submittedName>
</protein>
<feature type="non-terminal residue" evidence="1">
    <location>
        <position position="220"/>
    </location>
</feature>
<sequence length="220" mass="25919">KWIKGPDVIWLEHDADNNGWVRKVKGDPGDYLQTKKLRTWSVKSPAWYWTAVDINYSDNLIYLFDRYDRYHVQLSLGGQLNILNYGSSSEVHGLAYDWLARNLYWTDSLYNWIQVMKPGTNLMFWTDWGEKQKIQRANMDGTGRVVLFWTCTHVIESYDLATGTRLRYVEESKSNFVGVAVYKVVILRYRESRLTTRNFHAGLHHTPAIFVEMEFVRSFC</sequence>
<dbReference type="SUPFAM" id="SSF63825">
    <property type="entry name" value="YWTD domain"/>
    <property type="match status" value="1"/>
</dbReference>
<evidence type="ECO:0000313" key="1">
    <source>
        <dbReference type="EMBL" id="KAK2194051.1"/>
    </source>
</evidence>
<proteinExistence type="predicted"/>
<reference evidence="1" key="1">
    <citation type="journal article" date="2023" name="Mol. Biol. Evol.">
        <title>Third-Generation Sequencing Reveals the Adaptive Role of the Epigenome in Three Deep-Sea Polychaetes.</title>
        <authorList>
            <person name="Perez M."/>
            <person name="Aroh O."/>
            <person name="Sun Y."/>
            <person name="Lan Y."/>
            <person name="Juniper S.K."/>
            <person name="Young C.R."/>
            <person name="Angers B."/>
            <person name="Qian P.Y."/>
        </authorList>
    </citation>
    <scope>NUCLEOTIDE SEQUENCE</scope>
    <source>
        <strain evidence="1">R07B-5</strain>
    </source>
</reference>
<dbReference type="Gene3D" id="2.120.10.30">
    <property type="entry name" value="TolB, C-terminal domain"/>
    <property type="match status" value="2"/>
</dbReference>
<dbReference type="AlphaFoldDB" id="A0AAD9ULR3"/>
<dbReference type="Pfam" id="PF00058">
    <property type="entry name" value="Ldl_recept_b"/>
    <property type="match status" value="1"/>
</dbReference>
<dbReference type="PANTHER" id="PTHR46513:SF13">
    <property type="entry name" value="EGF-LIKE DOMAIN-CONTAINING PROTEIN"/>
    <property type="match status" value="1"/>
</dbReference>
<keyword evidence="2" id="KW-1185">Reference proteome</keyword>
<dbReference type="InterPro" id="IPR050778">
    <property type="entry name" value="Cueball_EGF_LRP_Nidogen"/>
</dbReference>
<evidence type="ECO:0000313" key="2">
    <source>
        <dbReference type="Proteomes" id="UP001209878"/>
    </source>
</evidence>